<comment type="caution">
    <text evidence="8">The sequence shown here is derived from an EMBL/GenBank/DDBJ whole genome shotgun (WGS) entry which is preliminary data.</text>
</comment>
<feature type="transmembrane region" description="Helical" evidence="6">
    <location>
        <begin position="30"/>
        <end position="52"/>
    </location>
</feature>
<keyword evidence="4 6" id="KW-1133">Transmembrane helix</keyword>
<organism evidence="8 9">
    <name type="scientific">Herbaspirillum lusitanum</name>
    <dbReference type="NCBI Taxonomy" id="213312"/>
    <lineage>
        <taxon>Bacteria</taxon>
        <taxon>Pseudomonadati</taxon>
        <taxon>Pseudomonadota</taxon>
        <taxon>Betaproteobacteria</taxon>
        <taxon>Burkholderiales</taxon>
        <taxon>Oxalobacteraceae</taxon>
        <taxon>Herbaspirillum</taxon>
    </lineage>
</organism>
<proteinExistence type="inferred from homology"/>
<dbReference type="Pfam" id="PF02104">
    <property type="entry name" value="SURF1"/>
    <property type="match status" value="1"/>
</dbReference>
<reference evidence="8 9" key="1">
    <citation type="journal article" date="2024" name="Chem. Sci.">
        <title>Discovery of megapolipeptins by genome mining of a Burkholderiales bacteria collection.</title>
        <authorList>
            <person name="Paulo B.S."/>
            <person name="Recchia M.J.J."/>
            <person name="Lee S."/>
            <person name="Fergusson C.H."/>
            <person name="Romanowski S.B."/>
            <person name="Hernandez A."/>
            <person name="Krull N."/>
            <person name="Liu D.Y."/>
            <person name="Cavanagh H."/>
            <person name="Bos A."/>
            <person name="Gray C.A."/>
            <person name="Murphy B.T."/>
            <person name="Linington R.G."/>
            <person name="Eustaquio A.S."/>
        </authorList>
    </citation>
    <scope>NUCLEOTIDE SEQUENCE [LARGE SCALE GENOMIC DNA]</scope>
    <source>
        <strain evidence="8 9">RL21-008-BIB-A</strain>
    </source>
</reference>
<comment type="similarity">
    <text evidence="2 6">Belongs to the SURF1 family.</text>
</comment>
<keyword evidence="5 6" id="KW-0472">Membrane</keyword>
<evidence type="ECO:0000313" key="8">
    <source>
        <dbReference type="EMBL" id="MFL9925289.1"/>
    </source>
</evidence>
<protein>
    <recommendedName>
        <fullName evidence="6">SURF1-like protein</fullName>
    </recommendedName>
</protein>
<dbReference type="InterPro" id="IPR002994">
    <property type="entry name" value="Surf1/Shy1"/>
</dbReference>
<feature type="region of interest" description="Disordered" evidence="7">
    <location>
        <begin position="1"/>
        <end position="20"/>
    </location>
</feature>
<sequence length="293" mass="31346">MSLTPRNGVTTGNTDAAQAAPQSRSKASRILLVLCAGLFFAGFVALGTWQVVRLQWKLALIERVDQRVHALASDAPGRERWPQISADSDEYRHVRLSGRFLYPRTAAVQASTTLGSGFWLLTPLQMANGETVLINRGFVKSAPQATQADAVSGAGETVAVTGLLRMTEPHGGFLRTNDPAAGRWFSRDVQAIAAAQGLSNAAPYFVDADKDGITVADAATAAKPAAEQGAEAPVGGLTVIAFHNNHLVYALTWYALALMVAGACYWVVRDDRRLQRGRTAANGTDRELKDGKQ</sequence>
<keyword evidence="9" id="KW-1185">Reference proteome</keyword>
<keyword evidence="6" id="KW-1003">Cell membrane</keyword>
<gene>
    <name evidence="8" type="ORF">PQR62_13515</name>
</gene>
<evidence type="ECO:0000256" key="1">
    <source>
        <dbReference type="ARBA" id="ARBA00004370"/>
    </source>
</evidence>
<evidence type="ECO:0000256" key="4">
    <source>
        <dbReference type="ARBA" id="ARBA00022989"/>
    </source>
</evidence>
<name>A0ABW9AAN1_9BURK</name>
<dbReference type="InterPro" id="IPR045214">
    <property type="entry name" value="Surf1/Surf4"/>
</dbReference>
<dbReference type="Proteomes" id="UP001629246">
    <property type="component" value="Unassembled WGS sequence"/>
</dbReference>
<evidence type="ECO:0000256" key="3">
    <source>
        <dbReference type="ARBA" id="ARBA00022692"/>
    </source>
</evidence>
<dbReference type="CDD" id="cd06662">
    <property type="entry name" value="SURF1"/>
    <property type="match status" value="1"/>
</dbReference>
<evidence type="ECO:0000256" key="2">
    <source>
        <dbReference type="ARBA" id="ARBA00007165"/>
    </source>
</evidence>
<feature type="transmembrane region" description="Helical" evidence="6">
    <location>
        <begin position="247"/>
        <end position="268"/>
    </location>
</feature>
<evidence type="ECO:0000256" key="6">
    <source>
        <dbReference type="RuleBase" id="RU363076"/>
    </source>
</evidence>
<evidence type="ECO:0000256" key="7">
    <source>
        <dbReference type="SAM" id="MobiDB-lite"/>
    </source>
</evidence>
<comment type="subcellular location">
    <subcellularLocation>
        <location evidence="6">Cell membrane</location>
        <topology evidence="6">Multi-pass membrane protein</topology>
    </subcellularLocation>
    <subcellularLocation>
        <location evidence="1">Membrane</location>
    </subcellularLocation>
</comment>
<dbReference type="PANTHER" id="PTHR23427:SF2">
    <property type="entry name" value="SURFEIT LOCUS PROTEIN 1"/>
    <property type="match status" value="1"/>
</dbReference>
<dbReference type="PROSITE" id="PS50895">
    <property type="entry name" value="SURF1"/>
    <property type="match status" value="1"/>
</dbReference>
<evidence type="ECO:0000313" key="9">
    <source>
        <dbReference type="Proteomes" id="UP001629246"/>
    </source>
</evidence>
<dbReference type="EMBL" id="JAQQFM010000005">
    <property type="protein sequence ID" value="MFL9925289.1"/>
    <property type="molecule type" value="Genomic_DNA"/>
</dbReference>
<dbReference type="RefSeq" id="WP_408158464.1">
    <property type="nucleotide sequence ID" value="NZ_JAQQFM010000005.1"/>
</dbReference>
<dbReference type="PANTHER" id="PTHR23427">
    <property type="entry name" value="SURFEIT LOCUS PROTEIN"/>
    <property type="match status" value="1"/>
</dbReference>
<evidence type="ECO:0000256" key="5">
    <source>
        <dbReference type="ARBA" id="ARBA00023136"/>
    </source>
</evidence>
<keyword evidence="3 6" id="KW-0812">Transmembrane</keyword>
<accession>A0ABW9AAN1</accession>